<proteinExistence type="predicted"/>
<evidence type="ECO:0000256" key="1">
    <source>
        <dbReference type="SAM" id="MobiDB-lite"/>
    </source>
</evidence>
<feature type="compositionally biased region" description="Basic and acidic residues" evidence="1">
    <location>
        <begin position="18"/>
        <end position="45"/>
    </location>
</feature>
<dbReference type="AlphaFoldDB" id="A0A2G9QJH6"/>
<feature type="region of interest" description="Disordered" evidence="1">
    <location>
        <begin position="1"/>
        <end position="138"/>
    </location>
</feature>
<dbReference type="EMBL" id="KV976615">
    <property type="protein sequence ID" value="PIO15695.1"/>
    <property type="molecule type" value="Genomic_DNA"/>
</dbReference>
<sequence length="138" mass="16042">MVSGHEKNYESVSGSNVARDRKQRTEHSDCHTVLDNHPQSEEGNVKPHPYQKHKSRSQSDPETINREARRVPNADGESYRHSHKPNYHQKRSHLKFHQEGSAQDPPRQRNISQQRNPRTQERAYKPPTGRILEPLENG</sequence>
<protein>
    <submittedName>
        <fullName evidence="2">Uncharacterized protein</fullName>
    </submittedName>
</protein>
<evidence type="ECO:0000313" key="2">
    <source>
        <dbReference type="EMBL" id="PIO15695.1"/>
    </source>
</evidence>
<dbReference type="Proteomes" id="UP000228934">
    <property type="component" value="Unassembled WGS sequence"/>
</dbReference>
<organism evidence="2 3">
    <name type="scientific">Aquarana catesbeiana</name>
    <name type="common">American bullfrog</name>
    <name type="synonym">Rana catesbeiana</name>
    <dbReference type="NCBI Taxonomy" id="8400"/>
    <lineage>
        <taxon>Eukaryota</taxon>
        <taxon>Metazoa</taxon>
        <taxon>Chordata</taxon>
        <taxon>Craniata</taxon>
        <taxon>Vertebrata</taxon>
        <taxon>Euteleostomi</taxon>
        <taxon>Amphibia</taxon>
        <taxon>Batrachia</taxon>
        <taxon>Anura</taxon>
        <taxon>Neobatrachia</taxon>
        <taxon>Ranoidea</taxon>
        <taxon>Ranidae</taxon>
        <taxon>Aquarana</taxon>
    </lineage>
</organism>
<feature type="compositionally biased region" description="Basic residues" evidence="1">
    <location>
        <begin position="81"/>
        <end position="95"/>
    </location>
</feature>
<gene>
    <name evidence="2" type="ORF">AB205_0035990</name>
</gene>
<feature type="compositionally biased region" description="Basic and acidic residues" evidence="1">
    <location>
        <begin position="57"/>
        <end position="80"/>
    </location>
</feature>
<keyword evidence="3" id="KW-1185">Reference proteome</keyword>
<name>A0A2G9QJH6_AQUCT</name>
<accession>A0A2G9QJH6</accession>
<evidence type="ECO:0000313" key="3">
    <source>
        <dbReference type="Proteomes" id="UP000228934"/>
    </source>
</evidence>
<feature type="non-terminal residue" evidence="2">
    <location>
        <position position="138"/>
    </location>
</feature>
<reference evidence="3" key="1">
    <citation type="journal article" date="2017" name="Nat. Commun.">
        <title>The North American bullfrog draft genome provides insight into hormonal regulation of long noncoding RNA.</title>
        <authorList>
            <person name="Hammond S.A."/>
            <person name="Warren R.L."/>
            <person name="Vandervalk B.P."/>
            <person name="Kucuk E."/>
            <person name="Khan H."/>
            <person name="Gibb E.A."/>
            <person name="Pandoh P."/>
            <person name="Kirk H."/>
            <person name="Zhao Y."/>
            <person name="Jones M."/>
            <person name="Mungall A.J."/>
            <person name="Coope R."/>
            <person name="Pleasance S."/>
            <person name="Moore R.A."/>
            <person name="Holt R.A."/>
            <person name="Round J.M."/>
            <person name="Ohora S."/>
            <person name="Walle B.V."/>
            <person name="Veldhoen N."/>
            <person name="Helbing C.C."/>
            <person name="Birol I."/>
        </authorList>
    </citation>
    <scope>NUCLEOTIDE SEQUENCE [LARGE SCALE GENOMIC DNA]</scope>
</reference>